<reference evidence="3 4" key="1">
    <citation type="submission" date="2015-09" db="EMBL/GenBank/DDBJ databases">
        <title>Trachymyrmex zeteki WGS genome.</title>
        <authorList>
            <person name="Nygaard S."/>
            <person name="Hu H."/>
            <person name="Boomsma J."/>
            <person name="Zhang G."/>
        </authorList>
    </citation>
    <scope>NUCLEOTIDE SEQUENCE [LARGE SCALE GENOMIC DNA]</scope>
    <source>
        <strain evidence="3">Tzet28-1</strain>
        <tissue evidence="3">Whole body</tissue>
    </source>
</reference>
<organism evidence="3 4">
    <name type="scientific">Mycetomoellerius zeteki</name>
    <dbReference type="NCBI Taxonomy" id="64791"/>
    <lineage>
        <taxon>Eukaryota</taxon>
        <taxon>Metazoa</taxon>
        <taxon>Ecdysozoa</taxon>
        <taxon>Arthropoda</taxon>
        <taxon>Hexapoda</taxon>
        <taxon>Insecta</taxon>
        <taxon>Pterygota</taxon>
        <taxon>Neoptera</taxon>
        <taxon>Endopterygota</taxon>
        <taxon>Hymenoptera</taxon>
        <taxon>Apocrita</taxon>
        <taxon>Aculeata</taxon>
        <taxon>Formicoidea</taxon>
        <taxon>Formicidae</taxon>
        <taxon>Myrmicinae</taxon>
        <taxon>Mycetomoellerius</taxon>
    </lineage>
</organism>
<sequence length="171" mass="18793">MENDPAAKSWPSGPGTGKGSSPSCLEASMPRKFRDGDLRAGTAGLNWALCALCLASFAVSGVLFYRELGLESRIASLEARCMRVQEPSSPVEALVQRLKAEMQEQLRQTQRLDSTAVFRPKRDISECNCPPGKSILFLTKLLVSPHWCFTDCAALMCFITTFASHEILFNC</sequence>
<evidence type="ECO:0000313" key="3">
    <source>
        <dbReference type="EMBL" id="KYQ54109.1"/>
    </source>
</evidence>
<proteinExistence type="predicted"/>
<keyword evidence="2" id="KW-0472">Membrane</keyword>
<accession>A0A151X129</accession>
<keyword evidence="2" id="KW-0812">Transmembrane</keyword>
<keyword evidence="2" id="KW-1133">Transmembrane helix</keyword>
<evidence type="ECO:0000256" key="2">
    <source>
        <dbReference type="SAM" id="Phobius"/>
    </source>
</evidence>
<evidence type="ECO:0000256" key="1">
    <source>
        <dbReference type="SAM" id="MobiDB-lite"/>
    </source>
</evidence>
<dbReference type="Proteomes" id="UP000075809">
    <property type="component" value="Unassembled WGS sequence"/>
</dbReference>
<dbReference type="EMBL" id="KQ982588">
    <property type="protein sequence ID" value="KYQ54109.1"/>
    <property type="molecule type" value="Genomic_DNA"/>
</dbReference>
<evidence type="ECO:0000313" key="4">
    <source>
        <dbReference type="Proteomes" id="UP000075809"/>
    </source>
</evidence>
<name>A0A151X129_9HYME</name>
<protein>
    <submittedName>
        <fullName evidence="3">Uncharacterized protein</fullName>
    </submittedName>
</protein>
<dbReference type="AlphaFoldDB" id="A0A151X129"/>
<feature type="transmembrane region" description="Helical" evidence="2">
    <location>
        <begin position="45"/>
        <end position="65"/>
    </location>
</feature>
<gene>
    <name evidence="3" type="ORF">ALC60_06981</name>
</gene>
<feature type="region of interest" description="Disordered" evidence="1">
    <location>
        <begin position="1"/>
        <end position="26"/>
    </location>
</feature>
<keyword evidence="4" id="KW-1185">Reference proteome</keyword>